<reference evidence="1 2" key="1">
    <citation type="submission" date="2022-05" db="EMBL/GenBank/DDBJ databases">
        <title>Genome Sequencing of Bee-Associated Microbes.</title>
        <authorList>
            <person name="Dunlap C."/>
        </authorList>
    </citation>
    <scope>NUCLEOTIDE SEQUENCE [LARGE SCALE GENOMIC DNA]</scope>
    <source>
        <strain evidence="1 2">NRRL NRS-1438</strain>
    </source>
</reference>
<gene>
    <name evidence="1" type="ORF">M5X09_08540</name>
</gene>
<dbReference type="RefSeq" id="WP_268601155.1">
    <property type="nucleotide sequence ID" value="NZ_JAMDLV010000006.1"/>
</dbReference>
<dbReference type="EMBL" id="JAMDLW010000009">
    <property type="protein sequence ID" value="MCY9519727.1"/>
    <property type="molecule type" value="Genomic_DNA"/>
</dbReference>
<organism evidence="1 2">
    <name type="scientific">Paenibacillus apiarius</name>
    <dbReference type="NCBI Taxonomy" id="46240"/>
    <lineage>
        <taxon>Bacteria</taxon>
        <taxon>Bacillati</taxon>
        <taxon>Bacillota</taxon>
        <taxon>Bacilli</taxon>
        <taxon>Bacillales</taxon>
        <taxon>Paenibacillaceae</taxon>
        <taxon>Paenibacillus</taxon>
    </lineage>
</organism>
<name>A0ABT4DQT9_9BACL</name>
<proteinExistence type="predicted"/>
<protein>
    <submittedName>
        <fullName evidence="1">Uncharacterized protein</fullName>
    </submittedName>
</protein>
<accession>A0ABT4DQT9</accession>
<sequence length="89" mass="10623">MNFDSQNRDPEVEKLLDSLPKNEADIYRYMREEYDRVTNDGENYDETHDDLVARLAQDKFNISEEKAGQIYIDVEFKISKFQQGRLEIK</sequence>
<evidence type="ECO:0000313" key="2">
    <source>
        <dbReference type="Proteomes" id="UP001207626"/>
    </source>
</evidence>
<comment type="caution">
    <text evidence="1">The sequence shown here is derived from an EMBL/GenBank/DDBJ whole genome shotgun (WGS) entry which is preliminary data.</text>
</comment>
<dbReference type="Proteomes" id="UP001207626">
    <property type="component" value="Unassembled WGS sequence"/>
</dbReference>
<keyword evidence="2" id="KW-1185">Reference proteome</keyword>
<evidence type="ECO:0000313" key="1">
    <source>
        <dbReference type="EMBL" id="MCY9519727.1"/>
    </source>
</evidence>